<evidence type="ECO:0000256" key="2">
    <source>
        <dbReference type="SAM" id="SignalP"/>
    </source>
</evidence>
<feature type="chain" id="PRO_5035309382" evidence="2">
    <location>
        <begin position="29"/>
        <end position="432"/>
    </location>
</feature>
<dbReference type="SUPFAM" id="SSF63825">
    <property type="entry name" value="YWTD domain"/>
    <property type="match status" value="1"/>
</dbReference>
<reference evidence="3" key="1">
    <citation type="submission" date="2020-10" db="EMBL/GenBank/DDBJ databases">
        <title>Bacterium isolated from coastal waters sediment.</title>
        <authorList>
            <person name="Chen R.-J."/>
            <person name="Lu D.-C."/>
            <person name="Zhu K.-L."/>
            <person name="Du Z.-J."/>
        </authorList>
    </citation>
    <scope>NUCLEOTIDE SEQUENCE</scope>
    <source>
        <strain evidence="3">N1Y112</strain>
    </source>
</reference>
<dbReference type="EMBL" id="JADEYS010000005">
    <property type="protein sequence ID" value="MBE9396841.1"/>
    <property type="molecule type" value="Genomic_DNA"/>
</dbReference>
<dbReference type="InterPro" id="IPR015943">
    <property type="entry name" value="WD40/YVTN_repeat-like_dom_sf"/>
</dbReference>
<feature type="compositionally biased region" description="Basic residues" evidence="1">
    <location>
        <begin position="266"/>
        <end position="275"/>
    </location>
</feature>
<name>A0A8J7K9I0_9GAMM</name>
<accession>A0A8J7K9I0</accession>
<dbReference type="AlphaFoldDB" id="A0A8J7K9I0"/>
<keyword evidence="2" id="KW-0732">Signal</keyword>
<evidence type="ECO:0000313" key="3">
    <source>
        <dbReference type="EMBL" id="MBE9396841.1"/>
    </source>
</evidence>
<evidence type="ECO:0000256" key="1">
    <source>
        <dbReference type="SAM" id="MobiDB-lite"/>
    </source>
</evidence>
<comment type="caution">
    <text evidence="3">The sequence shown here is derived from an EMBL/GenBank/DDBJ whole genome shotgun (WGS) entry which is preliminary data.</text>
</comment>
<protein>
    <submittedName>
        <fullName evidence="3">Uncharacterized protein</fullName>
    </submittedName>
</protein>
<organism evidence="3 4">
    <name type="scientific">Pontibacterium sinense</name>
    <dbReference type="NCBI Taxonomy" id="2781979"/>
    <lineage>
        <taxon>Bacteria</taxon>
        <taxon>Pseudomonadati</taxon>
        <taxon>Pseudomonadota</taxon>
        <taxon>Gammaproteobacteria</taxon>
        <taxon>Oceanospirillales</taxon>
        <taxon>Oceanospirillaceae</taxon>
        <taxon>Pontibacterium</taxon>
    </lineage>
</organism>
<feature type="region of interest" description="Disordered" evidence="1">
    <location>
        <begin position="256"/>
        <end position="282"/>
    </location>
</feature>
<dbReference type="Proteomes" id="UP000640333">
    <property type="component" value="Unassembled WGS sequence"/>
</dbReference>
<dbReference type="RefSeq" id="WP_193952398.1">
    <property type="nucleotide sequence ID" value="NZ_JADEYS010000005.1"/>
</dbReference>
<dbReference type="Gene3D" id="2.130.10.10">
    <property type="entry name" value="YVTN repeat-like/Quinoprotein amine dehydrogenase"/>
    <property type="match status" value="1"/>
</dbReference>
<proteinExistence type="predicted"/>
<gene>
    <name evidence="3" type="ORF">IOQ59_06140</name>
</gene>
<sequence length="432" mass="48694">MFHPRILKHILRSALAAMILCLSPQALSAPTAESFRLPSTPGGLDPLQCWYALGSTPDGSIYIAASDHKTNSALFEKRTDDQVFRYVGDAQQASIQVDNWEAGETLEKFHVRPTYLDGDIYLGGLNYSYYNQGYAKKRGFHWYRYRPSTGQFEDLSAQAPDGTASPFQLEYLIADPKHHRLYGAAVPKGHLVRFDPHTQTTEDLGRPPELKKNYLPSDSFMWVNSRGRVYFAMEGRGGWFKRIHYFDPDSNTFGTMDDWKLQGPPPRKKGKKKQQVKGGLKSAPIGRIPKVGQCDPSGKRCYMSDNNGRIYRWRETHNAEQWTYLGQVRFPAPHEKQRLATRTFQLSADEKSIYMVNERYLGAPDILLHRFDIAAGRSEVIAPLSQLAPEAVGEGRELHCGHNAWDAEGRFYIASFGMSGKGGNVVVTAIKP</sequence>
<keyword evidence="4" id="KW-1185">Reference proteome</keyword>
<evidence type="ECO:0000313" key="4">
    <source>
        <dbReference type="Proteomes" id="UP000640333"/>
    </source>
</evidence>
<feature type="signal peptide" evidence="2">
    <location>
        <begin position="1"/>
        <end position="28"/>
    </location>
</feature>